<keyword evidence="1" id="KW-0732">Signal</keyword>
<feature type="domain" description="DUF1549" evidence="2">
    <location>
        <begin position="235"/>
        <end position="417"/>
    </location>
</feature>
<dbReference type="Proteomes" id="UP000319383">
    <property type="component" value="Chromosome"/>
</dbReference>
<reference evidence="4 5" key="1">
    <citation type="submission" date="2019-02" db="EMBL/GenBank/DDBJ databases">
        <title>Deep-cultivation of Planctomycetes and their phenomic and genomic characterization uncovers novel biology.</title>
        <authorList>
            <person name="Wiegand S."/>
            <person name="Jogler M."/>
            <person name="Boedeker C."/>
            <person name="Pinto D."/>
            <person name="Vollmers J."/>
            <person name="Rivas-Marin E."/>
            <person name="Kohn T."/>
            <person name="Peeters S.H."/>
            <person name="Heuer A."/>
            <person name="Rast P."/>
            <person name="Oberbeckmann S."/>
            <person name="Bunk B."/>
            <person name="Jeske O."/>
            <person name="Meyerdierks A."/>
            <person name="Storesund J.E."/>
            <person name="Kallscheuer N."/>
            <person name="Luecker S."/>
            <person name="Lage O.M."/>
            <person name="Pohl T."/>
            <person name="Merkel B.J."/>
            <person name="Hornburger P."/>
            <person name="Mueller R.-W."/>
            <person name="Bruemmer F."/>
            <person name="Labrenz M."/>
            <person name="Spormann A.M."/>
            <person name="Op den Camp H."/>
            <person name="Overmann J."/>
            <person name="Amann R."/>
            <person name="Jetten M.S.M."/>
            <person name="Mascher T."/>
            <person name="Medema M.H."/>
            <person name="Devos D.P."/>
            <person name="Kaster A.-K."/>
            <person name="Ovreas L."/>
            <person name="Rohde M."/>
            <person name="Galperin M.Y."/>
            <person name="Jogler C."/>
        </authorList>
    </citation>
    <scope>NUCLEOTIDE SEQUENCE [LARGE SCALE GENOMIC DNA]</scope>
    <source>
        <strain evidence="4 5">Mal52</strain>
    </source>
</reference>
<evidence type="ECO:0000256" key="1">
    <source>
        <dbReference type="SAM" id="SignalP"/>
    </source>
</evidence>
<dbReference type="KEGG" id="sdyn:Mal52_58350"/>
<accession>A0A517ZXV3</accession>
<name>A0A517ZXV3_9PLAN</name>
<gene>
    <name evidence="4" type="ORF">Mal52_58350</name>
</gene>
<keyword evidence="5" id="KW-1185">Reference proteome</keyword>
<dbReference type="PANTHER" id="PTHR35889">
    <property type="entry name" value="CYCLOINULO-OLIGOSACCHARIDE FRUCTANOTRANSFERASE-RELATED"/>
    <property type="match status" value="1"/>
</dbReference>
<protein>
    <submittedName>
        <fullName evidence="4">Uncharacterized protein</fullName>
    </submittedName>
</protein>
<dbReference type="InterPro" id="IPR022655">
    <property type="entry name" value="DUF1553"/>
</dbReference>
<dbReference type="PANTHER" id="PTHR35889:SF3">
    <property type="entry name" value="F-BOX DOMAIN-CONTAINING PROTEIN"/>
    <property type="match status" value="1"/>
</dbReference>
<organism evidence="4 5">
    <name type="scientific">Symmachiella dynata</name>
    <dbReference type="NCBI Taxonomy" id="2527995"/>
    <lineage>
        <taxon>Bacteria</taxon>
        <taxon>Pseudomonadati</taxon>
        <taxon>Planctomycetota</taxon>
        <taxon>Planctomycetia</taxon>
        <taxon>Planctomycetales</taxon>
        <taxon>Planctomycetaceae</taxon>
        <taxon>Symmachiella</taxon>
    </lineage>
</organism>
<evidence type="ECO:0000313" key="4">
    <source>
        <dbReference type="EMBL" id="QDU47307.1"/>
    </source>
</evidence>
<dbReference type="InterPro" id="IPR011444">
    <property type="entry name" value="DUF1549"/>
</dbReference>
<feature type="domain" description="DUF1553" evidence="3">
    <location>
        <begin position="477"/>
        <end position="710"/>
    </location>
</feature>
<dbReference type="Pfam" id="PF07587">
    <property type="entry name" value="PSD1"/>
    <property type="match status" value="1"/>
</dbReference>
<dbReference type="Pfam" id="PF07583">
    <property type="entry name" value="PSCyt2"/>
    <property type="match status" value="1"/>
</dbReference>
<dbReference type="EMBL" id="CP036276">
    <property type="protein sequence ID" value="QDU47307.1"/>
    <property type="molecule type" value="Genomic_DNA"/>
</dbReference>
<feature type="signal peptide" evidence="1">
    <location>
        <begin position="1"/>
        <end position="22"/>
    </location>
</feature>
<sequence length="740" mass="83964" precursor="true">MRVLSIRLTILGILLACAPACAVAGEISYLNDVMAVFSKAGCNQGVCHGNKFGKGGFRLSLRGQDPRFDYLSLSRNLSGRRVNVQNPAESLLLLKPTMEVAHEGGRRFDVDSVEYKILLQWLEANMPFDSDQAERLTGLTVTPQEKIVVGDIDKIQLTVLAQFSNGTSRDVTRLAVYEPVNQNVTVSIGGLVQREDFGETWVNVRYLDQQFAVRLAFISQQNGDNWKATNPHNYVDEHVFAKLKQLRLNPTPLCSDEVFLRRSYLDLLGLLPTPVEAQRFISDHRPDKRARLIEELLDRTEFADFWALKWSDLLRNEEKTLDRKGVENFHAWIRRAFAQNMPLDQFVRELIVARGSTYENPPANFYRGLRDPITRAESSAQLFLGIRLQCAKCHNHPFDRWTQDDYYGWANLFAQVNYKTVDNTRKDKLDKNEFIGEQIVYMTSKGHVKHAVTGQPAASRFLGASDRSIDEQDDRLLQLSAWIVSPENRLFARAQVNRIWYQLIGRGIVEPIDDFRVTNPPSNPKLLDALTDDFIASGFDVKHMIRTIMNSHVYQAALPTAPGTAMELENFARPVVRRLTAEQILDAISQVAGKPVAFNGFPVGMRASQLPGVRAIRPRDKQLSLGDQFLLTFGKPQRMQTCECERSNETTLSQTLQMVSGPLMNQLLAADENRVDELLQSKRSHEEVINDIFWSTLTRSPTAEEMATVLSNVQQGDLTRETLEDLLWALLNSNEFLLRH</sequence>
<proteinExistence type="predicted"/>
<dbReference type="AlphaFoldDB" id="A0A517ZXV3"/>
<feature type="chain" id="PRO_5022048846" evidence="1">
    <location>
        <begin position="23"/>
        <end position="740"/>
    </location>
</feature>
<evidence type="ECO:0000313" key="5">
    <source>
        <dbReference type="Proteomes" id="UP000319383"/>
    </source>
</evidence>
<evidence type="ECO:0000259" key="2">
    <source>
        <dbReference type="Pfam" id="PF07583"/>
    </source>
</evidence>
<evidence type="ECO:0000259" key="3">
    <source>
        <dbReference type="Pfam" id="PF07587"/>
    </source>
</evidence>